<dbReference type="InterPro" id="IPR036944">
    <property type="entry name" value="PPIase_FKBP_N_sf"/>
</dbReference>
<dbReference type="PROSITE" id="PS50059">
    <property type="entry name" value="FKBP_PPIASE"/>
    <property type="match status" value="1"/>
</dbReference>
<keyword evidence="7" id="KW-0175">Coiled coil</keyword>
<evidence type="ECO:0000313" key="11">
    <source>
        <dbReference type="Proteomes" id="UP000252792"/>
    </source>
</evidence>
<dbReference type="InterPro" id="IPR046357">
    <property type="entry name" value="PPIase_dom_sf"/>
</dbReference>
<evidence type="ECO:0000256" key="4">
    <source>
        <dbReference type="ARBA" id="ARBA00023235"/>
    </source>
</evidence>
<evidence type="ECO:0000256" key="6">
    <source>
        <dbReference type="RuleBase" id="RU003915"/>
    </source>
</evidence>
<evidence type="ECO:0000256" key="1">
    <source>
        <dbReference type="ARBA" id="ARBA00000971"/>
    </source>
</evidence>
<keyword evidence="11" id="KW-1185">Reference proteome</keyword>
<dbReference type="Gene3D" id="1.10.287.460">
    <property type="entry name" value="Peptidyl-prolyl cis-trans isomerase, FKBP-type, N-terminal domain"/>
    <property type="match status" value="1"/>
</dbReference>
<evidence type="ECO:0000256" key="8">
    <source>
        <dbReference type="SAM" id="SignalP"/>
    </source>
</evidence>
<dbReference type="Pfam" id="PF01346">
    <property type="entry name" value="FKBP_N"/>
    <property type="match status" value="1"/>
</dbReference>
<feature type="domain" description="PPIase FKBP-type" evidence="9">
    <location>
        <begin position="148"/>
        <end position="233"/>
    </location>
</feature>
<evidence type="ECO:0000259" key="9">
    <source>
        <dbReference type="PROSITE" id="PS50059"/>
    </source>
</evidence>
<comment type="catalytic activity">
    <reaction evidence="1 5 6">
        <text>[protein]-peptidylproline (omega=180) = [protein]-peptidylproline (omega=0)</text>
        <dbReference type="Rhea" id="RHEA:16237"/>
        <dbReference type="Rhea" id="RHEA-COMP:10747"/>
        <dbReference type="Rhea" id="RHEA-COMP:10748"/>
        <dbReference type="ChEBI" id="CHEBI:83833"/>
        <dbReference type="ChEBI" id="CHEBI:83834"/>
        <dbReference type="EC" id="5.2.1.8"/>
    </reaction>
</comment>
<dbReference type="PANTHER" id="PTHR43811:SF19">
    <property type="entry name" value="39 KDA FK506-BINDING NUCLEAR PROTEIN"/>
    <property type="match status" value="1"/>
</dbReference>
<dbReference type="InterPro" id="IPR001179">
    <property type="entry name" value="PPIase_FKBP_dom"/>
</dbReference>
<evidence type="ECO:0000256" key="3">
    <source>
        <dbReference type="ARBA" id="ARBA00023110"/>
    </source>
</evidence>
<dbReference type="InterPro" id="IPR000774">
    <property type="entry name" value="PPIase_FKBP_N"/>
</dbReference>
<dbReference type="EMBL" id="QNSE01000007">
    <property type="protein sequence ID" value="RBP83239.1"/>
    <property type="molecule type" value="Genomic_DNA"/>
</dbReference>
<dbReference type="Gene3D" id="3.10.50.40">
    <property type="match status" value="1"/>
</dbReference>
<comment type="similarity">
    <text evidence="2 6">Belongs to the FKBP-type PPIase family.</text>
</comment>
<dbReference type="OrthoDB" id="9814548at2"/>
<dbReference type="SUPFAM" id="SSF54534">
    <property type="entry name" value="FKBP-like"/>
    <property type="match status" value="1"/>
</dbReference>
<keyword evidence="8" id="KW-0732">Signal</keyword>
<gene>
    <name evidence="10" type="ORF">DFP80_107218</name>
</gene>
<proteinExistence type="inferred from homology"/>
<dbReference type="AlphaFoldDB" id="A0A366JA39"/>
<name>A0A366JA39_9GAMM</name>
<evidence type="ECO:0000256" key="2">
    <source>
        <dbReference type="ARBA" id="ARBA00006577"/>
    </source>
</evidence>
<dbReference type="RefSeq" id="WP_113916790.1">
    <property type="nucleotide sequence ID" value="NZ_QNSE01000007.1"/>
</dbReference>
<dbReference type="Pfam" id="PF00254">
    <property type="entry name" value="FKBP_C"/>
    <property type="match status" value="1"/>
</dbReference>
<feature type="signal peptide" evidence="8">
    <location>
        <begin position="1"/>
        <end position="24"/>
    </location>
</feature>
<feature type="chain" id="PRO_5016942223" description="Peptidyl-prolyl cis-trans isomerase" evidence="8">
    <location>
        <begin position="25"/>
        <end position="244"/>
    </location>
</feature>
<keyword evidence="4 5" id="KW-0413">Isomerase</keyword>
<dbReference type="PANTHER" id="PTHR43811">
    <property type="entry name" value="FKBP-TYPE PEPTIDYL-PROLYL CIS-TRANS ISOMERASE FKPA"/>
    <property type="match status" value="1"/>
</dbReference>
<reference evidence="10 11" key="1">
    <citation type="submission" date="2018-06" db="EMBL/GenBank/DDBJ databases">
        <title>Genomic Encyclopedia of Type Strains, Phase III (KMG-III): the genomes of soil and plant-associated and newly described type strains.</title>
        <authorList>
            <person name="Whitman W."/>
        </authorList>
    </citation>
    <scope>NUCLEOTIDE SEQUENCE [LARGE SCALE GENOMIC DNA]</scope>
    <source>
        <strain evidence="10 11">CECT 7377</strain>
    </source>
</reference>
<dbReference type="GO" id="GO:0003755">
    <property type="term" value="F:peptidyl-prolyl cis-trans isomerase activity"/>
    <property type="evidence" value="ECO:0007669"/>
    <property type="project" value="UniProtKB-UniRule"/>
</dbReference>
<accession>A0A366JA39</accession>
<comment type="caution">
    <text evidence="10">The sequence shown here is derived from an EMBL/GenBank/DDBJ whole genome shotgun (WGS) entry which is preliminary data.</text>
</comment>
<sequence>MKKIAMKKTLIAALVMSSVSFAYAADSEIKLDTKEQRLGYSIGTMFGSRMSQDFSELDMKTFMAGFQDSFAGKEGKMSMDEVTKTIQDYQQEQMKKAQLEEEKAAAEAKAASAAWLKEKEAEDGVKKTDSGLLYKVITTGEGDKPSATDTVKVDYEGSLMDGTVFDSSYKRGEAITFPLNGVIPGWTEGLQLMPVGSKYELYIPADLAYGPGGTGPIPPNAALKFVVELHDIEKPEAAKPSASK</sequence>
<keyword evidence="3 5" id="KW-0697">Rotamase</keyword>
<protein>
    <recommendedName>
        <fullName evidence="6">Peptidyl-prolyl cis-trans isomerase</fullName>
        <ecNumber evidence="6">5.2.1.8</ecNumber>
    </recommendedName>
</protein>
<organism evidence="10 11">
    <name type="scientific">Marinomonas rhizomae</name>
    <dbReference type="NCBI Taxonomy" id="491948"/>
    <lineage>
        <taxon>Bacteria</taxon>
        <taxon>Pseudomonadati</taxon>
        <taxon>Pseudomonadota</taxon>
        <taxon>Gammaproteobacteria</taxon>
        <taxon>Oceanospirillales</taxon>
        <taxon>Oceanospirillaceae</taxon>
        <taxon>Marinomonas</taxon>
    </lineage>
</organism>
<feature type="coiled-coil region" evidence="7">
    <location>
        <begin position="82"/>
        <end position="116"/>
    </location>
</feature>
<dbReference type="GO" id="GO:0006457">
    <property type="term" value="P:protein folding"/>
    <property type="evidence" value="ECO:0007669"/>
    <property type="project" value="InterPro"/>
</dbReference>
<dbReference type="EC" id="5.2.1.8" evidence="6"/>
<evidence type="ECO:0000256" key="7">
    <source>
        <dbReference type="SAM" id="Coils"/>
    </source>
</evidence>
<evidence type="ECO:0000256" key="5">
    <source>
        <dbReference type="PROSITE-ProRule" id="PRU00277"/>
    </source>
</evidence>
<dbReference type="Proteomes" id="UP000252792">
    <property type="component" value="Unassembled WGS sequence"/>
</dbReference>
<evidence type="ECO:0000313" key="10">
    <source>
        <dbReference type="EMBL" id="RBP83239.1"/>
    </source>
</evidence>